<dbReference type="EMBL" id="CP013140">
    <property type="protein sequence ID" value="ALN60855.1"/>
    <property type="molecule type" value="Genomic_DNA"/>
</dbReference>
<evidence type="ECO:0000313" key="1">
    <source>
        <dbReference type="EMBL" id="ALN60855.1"/>
    </source>
</evidence>
<gene>
    <name evidence="1" type="ORF">GLE_5514</name>
</gene>
<protein>
    <submittedName>
        <fullName evidence="1">Uncharacterized protein</fullName>
    </submittedName>
</protein>
<dbReference type="Proteomes" id="UP000061569">
    <property type="component" value="Chromosome"/>
</dbReference>
<dbReference type="AlphaFoldDB" id="A0A0S2DQL0"/>
<reference evidence="1 2" key="1">
    <citation type="submission" date="2015-11" db="EMBL/GenBank/DDBJ databases">
        <title>Genome sequences of Lysobacter enzymogenes strain C3 and Lysobacter antibioticus ATCC 29479.</title>
        <authorList>
            <person name="Kobayashi D.Y."/>
        </authorList>
    </citation>
    <scope>NUCLEOTIDE SEQUENCE [LARGE SCALE GENOMIC DNA]</scope>
    <source>
        <strain evidence="1 2">C3</strain>
    </source>
</reference>
<organism evidence="1 2">
    <name type="scientific">Lysobacter enzymogenes</name>
    <dbReference type="NCBI Taxonomy" id="69"/>
    <lineage>
        <taxon>Bacteria</taxon>
        <taxon>Pseudomonadati</taxon>
        <taxon>Pseudomonadota</taxon>
        <taxon>Gammaproteobacteria</taxon>
        <taxon>Lysobacterales</taxon>
        <taxon>Lysobacteraceae</taxon>
        <taxon>Lysobacter</taxon>
    </lineage>
</organism>
<dbReference type="KEGG" id="lez:GLE_5514"/>
<sequence>MQNLTCGIKRSLQIVNNRIWIYVNSALPKFKILYLFDKVVDLASRRL</sequence>
<name>A0A0S2DQL0_LYSEN</name>
<proteinExistence type="predicted"/>
<evidence type="ECO:0000313" key="2">
    <source>
        <dbReference type="Proteomes" id="UP000061569"/>
    </source>
</evidence>
<accession>A0A0S2DQL0</accession>